<dbReference type="FunFam" id="3.30.160.60:FF:001158">
    <property type="entry name" value="zinc finger protein 22"/>
    <property type="match status" value="1"/>
</dbReference>
<name>A0A3B3Z6Q2_9GOBI</name>
<keyword evidence="10" id="KW-0539">Nucleus</keyword>
<keyword evidence="7" id="KW-0805">Transcription regulation</keyword>
<dbReference type="GO" id="GO:0008270">
    <property type="term" value="F:zinc ion binding"/>
    <property type="evidence" value="ECO:0007669"/>
    <property type="project" value="UniProtKB-KW"/>
</dbReference>
<dbReference type="AlphaFoldDB" id="A0A3B3Z6Q2"/>
<comment type="similarity">
    <text evidence="2">Belongs to the krueppel C2H2-type zinc-finger protein family.</text>
</comment>
<feature type="domain" description="C2H2-type" evidence="12">
    <location>
        <begin position="148"/>
        <end position="175"/>
    </location>
</feature>
<dbReference type="FunFam" id="3.30.160.60:FF:001498">
    <property type="entry name" value="Zinc finger protein 404"/>
    <property type="match status" value="1"/>
</dbReference>
<evidence type="ECO:0000256" key="1">
    <source>
        <dbReference type="ARBA" id="ARBA00004123"/>
    </source>
</evidence>
<dbReference type="InterPro" id="IPR013087">
    <property type="entry name" value="Znf_C2H2_type"/>
</dbReference>
<evidence type="ECO:0000256" key="5">
    <source>
        <dbReference type="ARBA" id="ARBA00022771"/>
    </source>
</evidence>
<reference evidence="13" key="2">
    <citation type="submission" date="2025-09" db="UniProtKB">
        <authorList>
            <consortium name="Ensembl"/>
        </authorList>
    </citation>
    <scope>IDENTIFICATION</scope>
</reference>
<evidence type="ECO:0000256" key="7">
    <source>
        <dbReference type="ARBA" id="ARBA00023015"/>
    </source>
</evidence>
<evidence type="ECO:0000256" key="4">
    <source>
        <dbReference type="ARBA" id="ARBA00022737"/>
    </source>
</evidence>
<keyword evidence="14" id="KW-1185">Reference proteome</keyword>
<keyword evidence="3" id="KW-0479">Metal-binding</keyword>
<evidence type="ECO:0000256" key="3">
    <source>
        <dbReference type="ARBA" id="ARBA00022723"/>
    </source>
</evidence>
<evidence type="ECO:0000313" key="14">
    <source>
        <dbReference type="Proteomes" id="UP000261520"/>
    </source>
</evidence>
<dbReference type="InterPro" id="IPR050331">
    <property type="entry name" value="Zinc_finger"/>
</dbReference>
<evidence type="ECO:0000256" key="9">
    <source>
        <dbReference type="ARBA" id="ARBA00023163"/>
    </source>
</evidence>
<dbReference type="FunFam" id="3.30.160.60:FF:001480">
    <property type="entry name" value="Si:cabz01071911.3"/>
    <property type="match status" value="1"/>
</dbReference>
<dbReference type="GO" id="GO:0003677">
    <property type="term" value="F:DNA binding"/>
    <property type="evidence" value="ECO:0007669"/>
    <property type="project" value="UniProtKB-KW"/>
</dbReference>
<keyword evidence="8" id="KW-0238">DNA-binding</keyword>
<sequence length="220" mass="24373">YNINHVQCYVVIKNKLALQLLSLNATFDLNTFTLHLRTQLGHVGISWCGTMVIDSPMLDGSSDSPPSRLCSVCGCSFSPQTGSAHSPAHCPSCEHSSNGRRPKRPHLTLHLASHNKERKFCCGICGKHFKQKSHLEAHRLIHTGERPFKCPECGKCFGRAAHLKTHRRIHSGEKPFQCFICGKSFTQKSGLMAHIQRHANKRLSALASPISALPLECFLA</sequence>
<evidence type="ECO:0000313" key="13">
    <source>
        <dbReference type="Ensembl" id="ENSPMGP00000000277.1"/>
    </source>
</evidence>
<evidence type="ECO:0000256" key="10">
    <source>
        <dbReference type="ARBA" id="ARBA00023242"/>
    </source>
</evidence>
<evidence type="ECO:0000256" key="6">
    <source>
        <dbReference type="ARBA" id="ARBA00022833"/>
    </source>
</evidence>
<keyword evidence="5 11" id="KW-0863">Zinc-finger</keyword>
<dbReference type="InterPro" id="IPR036236">
    <property type="entry name" value="Znf_C2H2_sf"/>
</dbReference>
<dbReference type="PANTHER" id="PTHR16515:SF49">
    <property type="entry name" value="GASTRULA ZINC FINGER PROTEIN XLCGF49.1-LIKE-RELATED"/>
    <property type="match status" value="1"/>
</dbReference>
<protein>
    <recommendedName>
        <fullName evidence="12">C2H2-type domain-containing protein</fullName>
    </recommendedName>
</protein>
<dbReference type="SUPFAM" id="SSF57667">
    <property type="entry name" value="beta-beta-alpha zinc fingers"/>
    <property type="match status" value="2"/>
</dbReference>
<feature type="domain" description="C2H2-type" evidence="12">
    <location>
        <begin position="120"/>
        <end position="147"/>
    </location>
</feature>
<organism evidence="13 14">
    <name type="scientific">Periophthalmus magnuspinnatus</name>
    <dbReference type="NCBI Taxonomy" id="409849"/>
    <lineage>
        <taxon>Eukaryota</taxon>
        <taxon>Metazoa</taxon>
        <taxon>Chordata</taxon>
        <taxon>Craniata</taxon>
        <taxon>Vertebrata</taxon>
        <taxon>Euteleostomi</taxon>
        <taxon>Actinopterygii</taxon>
        <taxon>Neopterygii</taxon>
        <taxon>Teleostei</taxon>
        <taxon>Neoteleostei</taxon>
        <taxon>Acanthomorphata</taxon>
        <taxon>Gobiaria</taxon>
        <taxon>Gobiiformes</taxon>
        <taxon>Gobioidei</taxon>
        <taxon>Gobiidae</taxon>
        <taxon>Oxudercinae</taxon>
        <taxon>Periophthalmus</taxon>
    </lineage>
</organism>
<dbReference type="Proteomes" id="UP000261520">
    <property type="component" value="Unplaced"/>
</dbReference>
<dbReference type="Pfam" id="PF00096">
    <property type="entry name" value="zf-C2H2"/>
    <property type="match status" value="3"/>
</dbReference>
<dbReference type="PROSITE" id="PS50157">
    <property type="entry name" value="ZINC_FINGER_C2H2_2"/>
    <property type="match status" value="3"/>
</dbReference>
<dbReference type="SMART" id="SM00355">
    <property type="entry name" value="ZnF_C2H2"/>
    <property type="match status" value="4"/>
</dbReference>
<evidence type="ECO:0000259" key="12">
    <source>
        <dbReference type="PROSITE" id="PS50157"/>
    </source>
</evidence>
<dbReference type="GO" id="GO:0010468">
    <property type="term" value="P:regulation of gene expression"/>
    <property type="evidence" value="ECO:0007669"/>
    <property type="project" value="TreeGrafter"/>
</dbReference>
<dbReference type="STRING" id="409849.ENSPMGP00000000277"/>
<keyword evidence="4" id="KW-0677">Repeat</keyword>
<evidence type="ECO:0000256" key="11">
    <source>
        <dbReference type="PROSITE-ProRule" id="PRU00042"/>
    </source>
</evidence>
<dbReference type="Gene3D" id="3.30.160.60">
    <property type="entry name" value="Classic Zinc Finger"/>
    <property type="match status" value="3"/>
</dbReference>
<dbReference type="Ensembl" id="ENSPMGT00000000292.1">
    <property type="protein sequence ID" value="ENSPMGP00000000277.1"/>
    <property type="gene ID" value="ENSPMGG00000000283.1"/>
</dbReference>
<accession>A0A3B3Z6Q2</accession>
<dbReference type="GO" id="GO:0005634">
    <property type="term" value="C:nucleus"/>
    <property type="evidence" value="ECO:0007669"/>
    <property type="project" value="UniProtKB-SubCell"/>
</dbReference>
<evidence type="ECO:0000256" key="8">
    <source>
        <dbReference type="ARBA" id="ARBA00023125"/>
    </source>
</evidence>
<feature type="domain" description="C2H2-type" evidence="12">
    <location>
        <begin position="176"/>
        <end position="203"/>
    </location>
</feature>
<proteinExistence type="inferred from homology"/>
<keyword evidence="6" id="KW-0862">Zinc</keyword>
<reference evidence="13" key="1">
    <citation type="submission" date="2025-08" db="UniProtKB">
        <authorList>
            <consortium name="Ensembl"/>
        </authorList>
    </citation>
    <scope>IDENTIFICATION</scope>
</reference>
<evidence type="ECO:0000256" key="2">
    <source>
        <dbReference type="ARBA" id="ARBA00006991"/>
    </source>
</evidence>
<keyword evidence="9" id="KW-0804">Transcription</keyword>
<dbReference type="PROSITE" id="PS00028">
    <property type="entry name" value="ZINC_FINGER_C2H2_1"/>
    <property type="match status" value="3"/>
</dbReference>
<dbReference type="PANTHER" id="PTHR16515">
    <property type="entry name" value="PR DOMAIN ZINC FINGER PROTEIN"/>
    <property type="match status" value="1"/>
</dbReference>
<comment type="subcellular location">
    <subcellularLocation>
        <location evidence="1">Nucleus</location>
    </subcellularLocation>
</comment>